<evidence type="ECO:0000313" key="1">
    <source>
        <dbReference type="EMBL" id="PSB30263.1"/>
    </source>
</evidence>
<name>A0A2T1EC53_9CYAN</name>
<proteinExistence type="predicted"/>
<keyword evidence="2" id="KW-1185">Reference proteome</keyword>
<dbReference type="OrthoDB" id="9789677at2"/>
<dbReference type="Proteomes" id="UP000239576">
    <property type="component" value="Unassembled WGS sequence"/>
</dbReference>
<gene>
    <name evidence="1" type="ORF">C7B82_09280</name>
</gene>
<reference evidence="2" key="1">
    <citation type="submission" date="2018-02" db="EMBL/GenBank/DDBJ databases">
        <authorList>
            <person name="Moore K."/>
            <person name="Momper L."/>
        </authorList>
    </citation>
    <scope>NUCLEOTIDE SEQUENCE [LARGE SCALE GENOMIC DNA]</scope>
    <source>
        <strain evidence="2">ULC18</strain>
    </source>
</reference>
<dbReference type="RefSeq" id="WP_106256022.1">
    <property type="nucleotide sequence ID" value="NZ_CAWNSW010000102.1"/>
</dbReference>
<organism evidence="1 2">
    <name type="scientific">Stenomitos frigidus ULC18</name>
    <dbReference type="NCBI Taxonomy" id="2107698"/>
    <lineage>
        <taxon>Bacteria</taxon>
        <taxon>Bacillati</taxon>
        <taxon>Cyanobacteriota</taxon>
        <taxon>Cyanophyceae</taxon>
        <taxon>Leptolyngbyales</taxon>
        <taxon>Leptolyngbyaceae</taxon>
        <taxon>Stenomitos</taxon>
    </lineage>
</organism>
<dbReference type="AlphaFoldDB" id="A0A2T1EC53"/>
<reference evidence="1 2" key="2">
    <citation type="submission" date="2018-03" db="EMBL/GenBank/DDBJ databases">
        <title>The ancient ancestry and fast evolution of plastids.</title>
        <authorList>
            <person name="Moore K.R."/>
            <person name="Magnabosco C."/>
            <person name="Momper L."/>
            <person name="Gold D.A."/>
            <person name="Bosak T."/>
            <person name="Fournier G.P."/>
        </authorList>
    </citation>
    <scope>NUCLEOTIDE SEQUENCE [LARGE SCALE GENOMIC DNA]</scope>
    <source>
        <strain evidence="1 2">ULC18</strain>
    </source>
</reference>
<accession>A0A2T1EC53</accession>
<sequence>MLALLAQQFGPQFVLPTINEMEPVDSHSYDAQADVRDTVLPVEERSHARLLEAIVGYGVPSIRAWGLYQEVLWYTAL</sequence>
<evidence type="ECO:0000313" key="2">
    <source>
        <dbReference type="Proteomes" id="UP000239576"/>
    </source>
</evidence>
<comment type="caution">
    <text evidence="1">The sequence shown here is derived from an EMBL/GenBank/DDBJ whole genome shotgun (WGS) entry which is preliminary data.</text>
</comment>
<protein>
    <submittedName>
        <fullName evidence="1">Uncharacterized protein</fullName>
    </submittedName>
</protein>
<dbReference type="EMBL" id="PVWK01000054">
    <property type="protein sequence ID" value="PSB30263.1"/>
    <property type="molecule type" value="Genomic_DNA"/>
</dbReference>